<protein>
    <submittedName>
        <fullName evidence="1">Uncharacterized protein</fullName>
    </submittedName>
</protein>
<evidence type="ECO:0000313" key="2">
    <source>
        <dbReference type="Proteomes" id="UP001152799"/>
    </source>
</evidence>
<dbReference type="Proteomes" id="UP001152799">
    <property type="component" value="Chromosome 13"/>
</dbReference>
<dbReference type="AlphaFoldDB" id="A0A9N9MJS0"/>
<sequence>MPTDKGKCEIMCEKIYKDNNIAPVIDFHVLNREDAKTGQFLHMQLIAAFEAIARILLKLVLVL</sequence>
<name>A0A9N9MJS0_9CUCU</name>
<accession>A0A9N9MJS0</accession>
<organism evidence="1 2">
    <name type="scientific">Ceutorhynchus assimilis</name>
    <name type="common">cabbage seed weevil</name>
    <dbReference type="NCBI Taxonomy" id="467358"/>
    <lineage>
        <taxon>Eukaryota</taxon>
        <taxon>Metazoa</taxon>
        <taxon>Ecdysozoa</taxon>
        <taxon>Arthropoda</taxon>
        <taxon>Hexapoda</taxon>
        <taxon>Insecta</taxon>
        <taxon>Pterygota</taxon>
        <taxon>Neoptera</taxon>
        <taxon>Endopterygota</taxon>
        <taxon>Coleoptera</taxon>
        <taxon>Polyphaga</taxon>
        <taxon>Cucujiformia</taxon>
        <taxon>Curculionidae</taxon>
        <taxon>Ceutorhynchinae</taxon>
        <taxon>Ceutorhynchus</taxon>
    </lineage>
</organism>
<evidence type="ECO:0000313" key="1">
    <source>
        <dbReference type="EMBL" id="CAG9763230.1"/>
    </source>
</evidence>
<gene>
    <name evidence="1" type="ORF">CEUTPL_LOCUS3899</name>
</gene>
<proteinExistence type="predicted"/>
<reference evidence="1" key="1">
    <citation type="submission" date="2022-01" db="EMBL/GenBank/DDBJ databases">
        <authorList>
            <person name="King R."/>
        </authorList>
    </citation>
    <scope>NUCLEOTIDE SEQUENCE</scope>
</reference>
<dbReference type="EMBL" id="OU892289">
    <property type="protein sequence ID" value="CAG9763230.1"/>
    <property type="molecule type" value="Genomic_DNA"/>
</dbReference>
<keyword evidence="2" id="KW-1185">Reference proteome</keyword>